<protein>
    <submittedName>
        <fullName evidence="2">Uncharacterized protein</fullName>
    </submittedName>
</protein>
<gene>
    <name evidence="2" type="ORF">SAMN06297251_10871</name>
</gene>
<keyword evidence="1" id="KW-1133">Transmembrane helix</keyword>
<sequence>MKIDRLKIVEGLTGAGIEHENAVIAATKIGEAYDEAEQDMASKQDLDLIAERFETKINAAINRQILWAIGTFATFTAIILAGFKLLS</sequence>
<feature type="transmembrane region" description="Helical" evidence="1">
    <location>
        <begin position="65"/>
        <end position="86"/>
    </location>
</feature>
<reference evidence="2 3" key="1">
    <citation type="submission" date="2017-04" db="EMBL/GenBank/DDBJ databases">
        <authorList>
            <person name="Afonso C.L."/>
            <person name="Miller P.J."/>
            <person name="Scott M.A."/>
            <person name="Spackman E."/>
            <person name="Goraichik I."/>
            <person name="Dimitrov K.M."/>
            <person name="Suarez D.L."/>
            <person name="Swayne D.E."/>
        </authorList>
    </citation>
    <scope>NUCLEOTIDE SEQUENCE [LARGE SCALE GENOMIC DNA]</scope>
    <source>
        <strain evidence="2 3">CGMCC 1.10972</strain>
    </source>
</reference>
<dbReference type="EMBL" id="FWXR01000008">
    <property type="protein sequence ID" value="SMC78679.1"/>
    <property type="molecule type" value="Genomic_DNA"/>
</dbReference>
<evidence type="ECO:0000313" key="2">
    <source>
        <dbReference type="EMBL" id="SMC78679.1"/>
    </source>
</evidence>
<organism evidence="2 3">
    <name type="scientific">Fulvimarina manganoxydans</name>
    <dbReference type="NCBI Taxonomy" id="937218"/>
    <lineage>
        <taxon>Bacteria</taxon>
        <taxon>Pseudomonadati</taxon>
        <taxon>Pseudomonadota</taxon>
        <taxon>Alphaproteobacteria</taxon>
        <taxon>Hyphomicrobiales</taxon>
        <taxon>Aurantimonadaceae</taxon>
        <taxon>Fulvimarina</taxon>
    </lineage>
</organism>
<dbReference type="Proteomes" id="UP000192656">
    <property type="component" value="Unassembled WGS sequence"/>
</dbReference>
<name>A0A1W2C0I0_9HYPH</name>
<dbReference type="AlphaFoldDB" id="A0A1W2C0I0"/>
<keyword evidence="3" id="KW-1185">Reference proteome</keyword>
<evidence type="ECO:0000313" key="3">
    <source>
        <dbReference type="Proteomes" id="UP000192656"/>
    </source>
</evidence>
<keyword evidence="1" id="KW-0812">Transmembrane</keyword>
<proteinExistence type="predicted"/>
<evidence type="ECO:0000256" key="1">
    <source>
        <dbReference type="SAM" id="Phobius"/>
    </source>
</evidence>
<accession>A0A1W2C0I0</accession>
<keyword evidence="1" id="KW-0472">Membrane</keyword>
<dbReference type="RefSeq" id="WP_139798331.1">
    <property type="nucleotide sequence ID" value="NZ_FWXR01000008.1"/>
</dbReference>